<accession>A0ABP7FUF6</accession>
<name>A0ABP7FUF6_9FLAO</name>
<comment type="caution">
    <text evidence="1">The sequence shown here is derived from an EMBL/GenBank/DDBJ whole genome shotgun (WGS) entry which is preliminary data.</text>
</comment>
<reference evidence="2" key="1">
    <citation type="journal article" date="2019" name="Int. J. Syst. Evol. Microbiol.">
        <title>The Global Catalogue of Microorganisms (GCM) 10K type strain sequencing project: providing services to taxonomists for standard genome sequencing and annotation.</title>
        <authorList>
            <consortium name="The Broad Institute Genomics Platform"/>
            <consortium name="The Broad Institute Genome Sequencing Center for Infectious Disease"/>
            <person name="Wu L."/>
            <person name="Ma J."/>
        </authorList>
    </citation>
    <scope>NUCLEOTIDE SEQUENCE [LARGE SCALE GENOMIC DNA]</scope>
    <source>
        <strain evidence="2">JCM 17336</strain>
    </source>
</reference>
<keyword evidence="2" id="KW-1185">Reference proteome</keyword>
<dbReference type="EMBL" id="BAABDT010000006">
    <property type="protein sequence ID" value="GAA3746166.1"/>
    <property type="molecule type" value="Genomic_DNA"/>
</dbReference>
<evidence type="ECO:0000313" key="1">
    <source>
        <dbReference type="EMBL" id="GAA3746166.1"/>
    </source>
</evidence>
<proteinExistence type="predicted"/>
<sequence>MASFCGGVHHKKYNVERDKTFFKTKNVLLLKNTKSENLNKFKASKSIYGTIRKYYDKNILKFENLPYICLTVLNDLILEYNG</sequence>
<dbReference type="Proteomes" id="UP001501367">
    <property type="component" value="Unassembled WGS sequence"/>
</dbReference>
<evidence type="ECO:0000313" key="2">
    <source>
        <dbReference type="Proteomes" id="UP001501367"/>
    </source>
</evidence>
<gene>
    <name evidence="1" type="ORF">GCM10022422_33080</name>
</gene>
<organism evidence="1 2">
    <name type="scientific">Flavobacterium ginsengisoli</name>
    <dbReference type="NCBI Taxonomy" id="871694"/>
    <lineage>
        <taxon>Bacteria</taxon>
        <taxon>Pseudomonadati</taxon>
        <taxon>Bacteroidota</taxon>
        <taxon>Flavobacteriia</taxon>
        <taxon>Flavobacteriales</taxon>
        <taxon>Flavobacteriaceae</taxon>
        <taxon>Flavobacterium</taxon>
    </lineage>
</organism>
<protein>
    <submittedName>
        <fullName evidence="1">Uncharacterized protein</fullName>
    </submittedName>
</protein>